<evidence type="ECO:0000313" key="2">
    <source>
        <dbReference type="Proteomes" id="UP000437131"/>
    </source>
</evidence>
<dbReference type="Proteomes" id="UP000437131">
    <property type="component" value="Unassembled WGS sequence"/>
</dbReference>
<evidence type="ECO:0000313" key="1">
    <source>
        <dbReference type="EMBL" id="MTF40010.1"/>
    </source>
</evidence>
<dbReference type="RefSeq" id="WP_015220704.1">
    <property type="nucleotide sequence ID" value="NZ_WMIA01000020.1"/>
</dbReference>
<reference evidence="1 2" key="1">
    <citation type="submission" date="2019-11" db="EMBL/GenBank/DDBJ databases">
        <title>Isolation of a new High Light Tolerant Cyanobacteria.</title>
        <authorList>
            <person name="Dobson Z."/>
            <person name="Vaughn N."/>
            <person name="Vaughn M."/>
            <person name="Fromme P."/>
            <person name="Mazor Y."/>
        </authorList>
    </citation>
    <scope>NUCLEOTIDE SEQUENCE [LARGE SCALE GENOMIC DNA]</scope>
    <source>
        <strain evidence="1 2">0216</strain>
    </source>
</reference>
<organism evidence="1 2">
    <name type="scientific">Cyanobacterium aponinum 0216</name>
    <dbReference type="NCBI Taxonomy" id="2676140"/>
    <lineage>
        <taxon>Bacteria</taxon>
        <taxon>Bacillati</taxon>
        <taxon>Cyanobacteriota</taxon>
        <taxon>Cyanophyceae</taxon>
        <taxon>Oscillatoriophycideae</taxon>
        <taxon>Chroococcales</taxon>
        <taxon>Geminocystaceae</taxon>
        <taxon>Cyanobacterium</taxon>
    </lineage>
</organism>
<sequence length="67" mass="7672">METKKVNCQIECVNGCILGEECPNQTYVKETANFIENTSLDKMLEMAEIARLKKLTEPPKWVIPDEL</sequence>
<dbReference type="EMBL" id="WMIA01000020">
    <property type="protein sequence ID" value="MTF40010.1"/>
    <property type="molecule type" value="Genomic_DNA"/>
</dbReference>
<gene>
    <name evidence="1" type="ORF">GGC33_13885</name>
</gene>
<dbReference type="AlphaFoldDB" id="A0A844GV75"/>
<protein>
    <submittedName>
        <fullName evidence="1">Uncharacterized protein</fullName>
    </submittedName>
</protein>
<accession>A0A844GV75</accession>
<name>A0A844GV75_9CHRO</name>
<comment type="caution">
    <text evidence="1">The sequence shown here is derived from an EMBL/GenBank/DDBJ whole genome shotgun (WGS) entry which is preliminary data.</text>
</comment>
<proteinExistence type="predicted"/>